<dbReference type="InterPro" id="IPR000182">
    <property type="entry name" value="GNAT_dom"/>
</dbReference>
<dbReference type="SUPFAM" id="SSF55729">
    <property type="entry name" value="Acyl-CoA N-acyltransferases (Nat)"/>
    <property type="match status" value="1"/>
</dbReference>
<protein>
    <recommendedName>
        <fullName evidence="1">N-acetyltransferase domain-containing protein</fullName>
    </recommendedName>
</protein>
<proteinExistence type="predicted"/>
<organism evidence="2 3">
    <name type="scientific">Acidihalobacter aeolianus</name>
    <dbReference type="NCBI Taxonomy" id="2792603"/>
    <lineage>
        <taxon>Bacteria</taxon>
        <taxon>Pseudomonadati</taxon>
        <taxon>Pseudomonadota</taxon>
        <taxon>Gammaproteobacteria</taxon>
        <taxon>Chromatiales</taxon>
        <taxon>Ectothiorhodospiraceae</taxon>
        <taxon>Acidihalobacter</taxon>
    </lineage>
</organism>
<sequence length="192" mass="21182">MSPLPTLETPRLRLRPFAATDAPDVQRLAGDFAIADTTAHIPHPYEDGVAESWIATRAEAFAQGTGLSLAIAARSGGDLIGAISLMQIAPGHQAELGYWIGRPYWGNGYCTEAGEAMLRHVFGELGLIRVHALHLSRNPASGRVMQKLGMRHEGHRRQHHLRHGRPEDIELYCILKQEWAERARAADPQGEM</sequence>
<reference evidence="2 3" key="1">
    <citation type="submission" date="2016-09" db="EMBL/GenBank/DDBJ databases">
        <title>Acidihalobacter prosperus V6 (DSM14174).</title>
        <authorList>
            <person name="Khaleque H.N."/>
            <person name="Ramsay J.P."/>
            <person name="Murphy R.J.T."/>
            <person name="Kaksonen A.H."/>
            <person name="Boxall N.J."/>
            <person name="Watkin E.L.J."/>
        </authorList>
    </citation>
    <scope>NUCLEOTIDE SEQUENCE [LARGE SCALE GENOMIC DNA]</scope>
    <source>
        <strain evidence="2 3">V6</strain>
    </source>
</reference>
<dbReference type="PANTHER" id="PTHR43792">
    <property type="entry name" value="GNAT FAMILY, PUTATIVE (AFU_ORTHOLOGUE AFUA_3G00765)-RELATED-RELATED"/>
    <property type="match status" value="1"/>
</dbReference>
<dbReference type="InterPro" id="IPR016181">
    <property type="entry name" value="Acyl_CoA_acyltransferase"/>
</dbReference>
<dbReference type="PROSITE" id="PS51186">
    <property type="entry name" value="GNAT"/>
    <property type="match status" value="1"/>
</dbReference>
<gene>
    <name evidence="2" type="ORF">BJI67_00450</name>
</gene>
<keyword evidence="3" id="KW-1185">Reference proteome</keyword>
<dbReference type="Proteomes" id="UP000095342">
    <property type="component" value="Chromosome"/>
</dbReference>
<dbReference type="AlphaFoldDB" id="A0A1D8K448"/>
<dbReference type="Pfam" id="PF13302">
    <property type="entry name" value="Acetyltransf_3"/>
    <property type="match status" value="1"/>
</dbReference>
<dbReference type="EMBL" id="CP017448">
    <property type="protein sequence ID" value="AOV15730.1"/>
    <property type="molecule type" value="Genomic_DNA"/>
</dbReference>
<feature type="domain" description="N-acetyltransferase" evidence="1">
    <location>
        <begin position="12"/>
        <end position="176"/>
    </location>
</feature>
<dbReference type="Gene3D" id="3.40.630.30">
    <property type="match status" value="1"/>
</dbReference>
<name>A0A1D8K448_9GAMM</name>
<evidence type="ECO:0000313" key="3">
    <source>
        <dbReference type="Proteomes" id="UP000095342"/>
    </source>
</evidence>
<dbReference type="InterPro" id="IPR051531">
    <property type="entry name" value="N-acetyltransferase"/>
</dbReference>
<dbReference type="GO" id="GO:0016747">
    <property type="term" value="F:acyltransferase activity, transferring groups other than amino-acyl groups"/>
    <property type="evidence" value="ECO:0007669"/>
    <property type="project" value="InterPro"/>
</dbReference>
<accession>A0A1D8K448</accession>
<evidence type="ECO:0000313" key="2">
    <source>
        <dbReference type="EMBL" id="AOV15730.1"/>
    </source>
</evidence>
<dbReference type="RefSeq" id="WP_070071331.1">
    <property type="nucleotide sequence ID" value="NZ_CP017448.1"/>
</dbReference>
<dbReference type="KEGG" id="aaeo:BJI67_00450"/>
<evidence type="ECO:0000259" key="1">
    <source>
        <dbReference type="PROSITE" id="PS51186"/>
    </source>
</evidence>